<feature type="transmembrane region" description="Helical" evidence="2">
    <location>
        <begin position="21"/>
        <end position="40"/>
    </location>
</feature>
<reference evidence="3 4" key="1">
    <citation type="journal article" date="2019" name="Int. J. Syst. Evol. Microbiol.">
        <title>The Global Catalogue of Microorganisms (GCM) 10K type strain sequencing project: providing services to taxonomists for standard genome sequencing and annotation.</title>
        <authorList>
            <consortium name="The Broad Institute Genomics Platform"/>
            <consortium name="The Broad Institute Genome Sequencing Center for Infectious Disease"/>
            <person name="Wu L."/>
            <person name="Ma J."/>
        </authorList>
    </citation>
    <scope>NUCLEOTIDE SEQUENCE [LARGE SCALE GENOMIC DNA]</scope>
    <source>
        <strain evidence="3 4">JCM 16083</strain>
    </source>
</reference>
<dbReference type="EMBL" id="BAAAFH010000003">
    <property type="protein sequence ID" value="GAA0874438.1"/>
    <property type="molecule type" value="Genomic_DNA"/>
</dbReference>
<name>A0ABN1MN16_9FLAO</name>
<dbReference type="RefSeq" id="WP_343785335.1">
    <property type="nucleotide sequence ID" value="NZ_BAAAFH010000003.1"/>
</dbReference>
<keyword evidence="2" id="KW-0472">Membrane</keyword>
<evidence type="ECO:0000256" key="2">
    <source>
        <dbReference type="SAM" id="Phobius"/>
    </source>
</evidence>
<keyword evidence="2" id="KW-0812">Transmembrane</keyword>
<sequence length="326" mass="36463">MSEIQKDNQKEKEAPKKRDGVYIFVILLLIAGLAGFGFLISNKNKALENCSLEKSALEADMAGMEDMLSEHIDVQKGDLKSELRNMLAMYEDALATNDTHEDSIRAQQEKIQSILNELESNKKRSAREIYKLKKETETLRAIMKDYVRQIDSLNTVNVGLRTELTDKTTQLSSVTGERDALQERTSNLESKVAAGARLSAYNIYSTGLKYKLDGTLKENSRAGKIDKIRSCFTVSENSLAAAGSKFIYLQVITPDGKVLHTRSSNVINIDGVNVLYSDRKEIDYQNQSIDVCVYYEPGNEELAKGNYIVKLYADAALIGKDSFTLK</sequence>
<keyword evidence="2" id="KW-1133">Transmembrane helix</keyword>
<keyword evidence="1" id="KW-0175">Coiled coil</keyword>
<comment type="caution">
    <text evidence="3">The sequence shown here is derived from an EMBL/GenBank/DDBJ whole genome shotgun (WGS) entry which is preliminary data.</text>
</comment>
<evidence type="ECO:0000313" key="4">
    <source>
        <dbReference type="Proteomes" id="UP001501126"/>
    </source>
</evidence>
<proteinExistence type="predicted"/>
<evidence type="ECO:0000313" key="3">
    <source>
        <dbReference type="EMBL" id="GAA0874438.1"/>
    </source>
</evidence>
<gene>
    <name evidence="3" type="ORF">GCM10009118_08460</name>
</gene>
<feature type="coiled-coil region" evidence="1">
    <location>
        <begin position="97"/>
        <end position="135"/>
    </location>
</feature>
<evidence type="ECO:0000256" key="1">
    <source>
        <dbReference type="SAM" id="Coils"/>
    </source>
</evidence>
<dbReference type="Proteomes" id="UP001501126">
    <property type="component" value="Unassembled WGS sequence"/>
</dbReference>
<keyword evidence="4" id="KW-1185">Reference proteome</keyword>
<protein>
    <submittedName>
        <fullName evidence="3">Uncharacterized protein</fullName>
    </submittedName>
</protein>
<accession>A0ABN1MN16</accession>
<organism evidence="3 4">
    <name type="scientific">Wandonia haliotis</name>
    <dbReference type="NCBI Taxonomy" id="574963"/>
    <lineage>
        <taxon>Bacteria</taxon>
        <taxon>Pseudomonadati</taxon>
        <taxon>Bacteroidota</taxon>
        <taxon>Flavobacteriia</taxon>
        <taxon>Flavobacteriales</taxon>
        <taxon>Crocinitomicaceae</taxon>
        <taxon>Wandonia</taxon>
    </lineage>
</organism>